<gene>
    <name evidence="1" type="ORF">CMV30_07055</name>
</gene>
<dbReference type="Proteomes" id="UP000217265">
    <property type="component" value="Chromosome"/>
</dbReference>
<dbReference type="KEGG" id="vbh:CMV30_07055"/>
<dbReference type="EMBL" id="CP023344">
    <property type="protein sequence ID" value="ATC63729.1"/>
    <property type="molecule type" value="Genomic_DNA"/>
</dbReference>
<organism evidence="1 2">
    <name type="scientific">Nibricoccus aquaticus</name>
    <dbReference type="NCBI Taxonomy" id="2576891"/>
    <lineage>
        <taxon>Bacteria</taxon>
        <taxon>Pseudomonadati</taxon>
        <taxon>Verrucomicrobiota</taxon>
        <taxon>Opitutia</taxon>
        <taxon>Opitutales</taxon>
        <taxon>Opitutaceae</taxon>
        <taxon>Nibricoccus</taxon>
    </lineage>
</organism>
<reference evidence="1 2" key="1">
    <citation type="submission" date="2017-09" db="EMBL/GenBank/DDBJ databases">
        <title>Complete genome sequence of Verrucomicrobial strain HZ-65, isolated from freshwater.</title>
        <authorList>
            <person name="Choi A."/>
        </authorList>
    </citation>
    <scope>NUCLEOTIDE SEQUENCE [LARGE SCALE GENOMIC DNA]</scope>
    <source>
        <strain evidence="1 2">HZ-65</strain>
    </source>
</reference>
<sequence>MTTHRTPRFRLLLIATVLVVVAISSFWLGRATTMRNQLAPVSAASSGVAVAELTRLGISRTQVSEDSSSSTRAWEENNWRQLLARPASRTRNQQLAQMLTALAKTEPDRAMQLAQAEKNLVLREALIQSALSGWGATAPRDAAMWVCALDDQAKRSTAMETVFASAAASLPDEAVKLGRELFSQHPDAATGYGCSLVDALCAAGNFETAVALAIHPGALEATGRSILLAKAYSAWATMQPEEAGRAACALPDPAERSEALHAVIGGWGQVDPAGLTQFVARLPAGPDRISQMGQALRAWSQVDAAAASHWVKTNDIGPGLDDGVAAMAGAGFLEPKEAAGWVSDIASPVLRSQTLLTVLRNWANTDPDAARKHFENTRDLLPADRALAASLLAHPGGL</sequence>
<name>A0A290Q4X3_9BACT</name>
<accession>A0A290Q4X3</accession>
<dbReference type="AlphaFoldDB" id="A0A290Q4X3"/>
<keyword evidence="2" id="KW-1185">Reference proteome</keyword>
<evidence type="ECO:0000313" key="1">
    <source>
        <dbReference type="EMBL" id="ATC63729.1"/>
    </source>
</evidence>
<protein>
    <submittedName>
        <fullName evidence="1">Uncharacterized protein</fullName>
    </submittedName>
</protein>
<evidence type="ECO:0000313" key="2">
    <source>
        <dbReference type="Proteomes" id="UP000217265"/>
    </source>
</evidence>
<proteinExistence type="predicted"/>